<comment type="caution">
    <text evidence="2">The sequence shown here is derived from an EMBL/GenBank/DDBJ whole genome shotgun (WGS) entry which is preliminary data.</text>
</comment>
<dbReference type="Proteomes" id="UP000614216">
    <property type="component" value="Unassembled WGS sequence"/>
</dbReference>
<dbReference type="PANTHER" id="PTHR39339:SF1">
    <property type="entry name" value="CHAD DOMAIN-CONTAINING PROTEIN"/>
    <property type="match status" value="1"/>
</dbReference>
<evidence type="ECO:0000313" key="2">
    <source>
        <dbReference type="EMBL" id="MBL6445840.1"/>
    </source>
</evidence>
<name>A0A937FTS1_9BACT</name>
<dbReference type="AlphaFoldDB" id="A0A937FTS1"/>
<accession>A0A937FTS1</accession>
<evidence type="ECO:0000259" key="1">
    <source>
        <dbReference type="SMART" id="SM00880"/>
    </source>
</evidence>
<dbReference type="RefSeq" id="WP_202855389.1">
    <property type="nucleotide sequence ID" value="NZ_JAEUGD010000019.1"/>
</dbReference>
<reference evidence="2" key="1">
    <citation type="submission" date="2021-01" db="EMBL/GenBank/DDBJ databases">
        <title>Fulvivirga kasyanovii gen. nov., sp nov., a novel member of the phylum Bacteroidetes isolated from seawater in a mussel farm.</title>
        <authorList>
            <person name="Zhao L.-H."/>
            <person name="Wang Z.-J."/>
        </authorList>
    </citation>
    <scope>NUCLEOTIDE SEQUENCE</scope>
    <source>
        <strain evidence="2">29W222</strain>
    </source>
</reference>
<dbReference type="InterPro" id="IPR038186">
    <property type="entry name" value="CHAD_dom_sf"/>
</dbReference>
<gene>
    <name evidence="2" type="ORF">JMN32_05950</name>
</gene>
<proteinExistence type="predicted"/>
<protein>
    <submittedName>
        <fullName evidence="2">CHAD domain-containing protein</fullName>
    </submittedName>
</protein>
<dbReference type="InterPro" id="IPR007899">
    <property type="entry name" value="CHAD_dom"/>
</dbReference>
<feature type="domain" description="CHAD" evidence="1">
    <location>
        <begin position="18"/>
        <end position="276"/>
    </location>
</feature>
<organism evidence="2 3">
    <name type="scientific">Fulvivirga marina</name>
    <dbReference type="NCBI Taxonomy" id="2494733"/>
    <lineage>
        <taxon>Bacteria</taxon>
        <taxon>Pseudomonadati</taxon>
        <taxon>Bacteroidota</taxon>
        <taxon>Cytophagia</taxon>
        <taxon>Cytophagales</taxon>
        <taxon>Fulvivirgaceae</taxon>
        <taxon>Fulvivirga</taxon>
    </lineage>
</organism>
<keyword evidence="3" id="KW-1185">Reference proteome</keyword>
<evidence type="ECO:0000313" key="3">
    <source>
        <dbReference type="Proteomes" id="UP000614216"/>
    </source>
</evidence>
<sequence length="315" mass="37188">MSLQLKRSEDFSTGITRLVKEQVQRAYNMLNSTQSSDRHEIIHELRKTFKILRAIFRLIKDEIGKSEYKKENIFYRDLGRQISEIRDKTAVIETMEQLQSQYSKEFSTDLFGPPIKYQLQERRKLENNYVKNNIPGYLKSQIDNKLKEGHRWNLSVKAFDQIAPSLKRVYKKGQISLKIAKASRATEDLHEWRKRVKYLRYQIDTLSRIWPGIMGSLEDELHDLSNLLGFDHDLSIVQKQISDNLVVFENPVDKALVMAIITSQRNQMQRHAFIQGQNCYYEKPAAFIGRIQAYWSNYEKKISDNESLKKKNLNY</sequence>
<dbReference type="Pfam" id="PF05235">
    <property type="entry name" value="CHAD"/>
    <property type="match status" value="1"/>
</dbReference>
<dbReference type="PANTHER" id="PTHR39339">
    <property type="entry name" value="SLR1444 PROTEIN"/>
    <property type="match status" value="1"/>
</dbReference>
<dbReference type="Gene3D" id="1.40.20.10">
    <property type="entry name" value="CHAD domain"/>
    <property type="match status" value="1"/>
</dbReference>
<dbReference type="SMART" id="SM00880">
    <property type="entry name" value="CHAD"/>
    <property type="match status" value="1"/>
</dbReference>
<dbReference type="EMBL" id="JAEUGD010000019">
    <property type="protein sequence ID" value="MBL6445840.1"/>
    <property type="molecule type" value="Genomic_DNA"/>
</dbReference>